<keyword evidence="3" id="KW-1185">Reference proteome</keyword>
<accession>A0A8J4AEX6</accession>
<dbReference type="RefSeq" id="WP_207126086.1">
    <property type="nucleotide sequence ID" value="NZ_BOPO01000063.1"/>
</dbReference>
<dbReference type="AlphaFoldDB" id="A0A8J4AEX6"/>
<evidence type="ECO:0000313" key="3">
    <source>
        <dbReference type="Proteomes" id="UP000614996"/>
    </source>
</evidence>
<dbReference type="Gene3D" id="2.60.120.700">
    <property type="entry name" value="Peptidase G1"/>
    <property type="match status" value="1"/>
</dbReference>
<organism evidence="2 3">
    <name type="scientific">Actinocatenispora comari</name>
    <dbReference type="NCBI Taxonomy" id="2807577"/>
    <lineage>
        <taxon>Bacteria</taxon>
        <taxon>Bacillati</taxon>
        <taxon>Actinomycetota</taxon>
        <taxon>Actinomycetes</taxon>
        <taxon>Micromonosporales</taxon>
        <taxon>Micromonosporaceae</taxon>
        <taxon>Actinocatenispora</taxon>
    </lineage>
</organism>
<dbReference type="InterPro" id="IPR013320">
    <property type="entry name" value="ConA-like_dom_sf"/>
</dbReference>
<dbReference type="PANTHER" id="PTHR37536:SF1">
    <property type="entry name" value="ASPERGILLOPEPSIN, PUTAITVE (AFU_ORTHOLOGUE AFUA_7G01200)"/>
    <property type="match status" value="1"/>
</dbReference>
<dbReference type="EMBL" id="BOPO01000063">
    <property type="protein sequence ID" value="GIL28370.1"/>
    <property type="molecule type" value="Genomic_DNA"/>
</dbReference>
<dbReference type="InterPro" id="IPR038656">
    <property type="entry name" value="Peptidase_G1_sf"/>
</dbReference>
<protein>
    <recommendedName>
        <fullName evidence="4">Peptidase A4 family protein</fullName>
    </recommendedName>
</protein>
<dbReference type="SUPFAM" id="SSF49899">
    <property type="entry name" value="Concanavalin A-like lectins/glucanases"/>
    <property type="match status" value="1"/>
</dbReference>
<reference evidence="3" key="1">
    <citation type="journal article" date="2021" name="Int. J. Syst. Evol. Microbiol.">
        <title>Actinocatenispora comari sp. nov., an endophytic actinomycete isolated from aerial parts of Comarum salesowianum.</title>
        <authorList>
            <person name="Oyunbileg N."/>
            <person name="Iizaka Y."/>
            <person name="Hamada M."/>
            <person name="Davaapurev B.O."/>
            <person name="Fukumoto A."/>
            <person name="Tsetseg B."/>
            <person name="Kato F."/>
            <person name="Tamura T."/>
            <person name="Batkhuu J."/>
            <person name="Anzai Y."/>
        </authorList>
    </citation>
    <scope>NUCLEOTIDE SEQUENCE [LARGE SCALE GENOMIC DNA]</scope>
    <source>
        <strain evidence="3">NUM-2625</strain>
    </source>
</reference>
<dbReference type="GO" id="GO:0006508">
    <property type="term" value="P:proteolysis"/>
    <property type="evidence" value="ECO:0007669"/>
    <property type="project" value="InterPro"/>
</dbReference>
<proteinExistence type="predicted"/>
<dbReference type="GO" id="GO:0070007">
    <property type="term" value="F:glutamic-type endopeptidase activity"/>
    <property type="evidence" value="ECO:0007669"/>
    <property type="project" value="InterPro"/>
</dbReference>
<gene>
    <name evidence="2" type="ORF">NUM_36240</name>
</gene>
<evidence type="ECO:0000313" key="2">
    <source>
        <dbReference type="EMBL" id="GIL28370.1"/>
    </source>
</evidence>
<feature type="chain" id="PRO_5039006027" description="Peptidase A4 family protein" evidence="1">
    <location>
        <begin position="22"/>
        <end position="256"/>
    </location>
</feature>
<comment type="caution">
    <text evidence="2">The sequence shown here is derived from an EMBL/GenBank/DDBJ whole genome shotgun (WGS) entry which is preliminary data.</text>
</comment>
<feature type="signal peptide" evidence="1">
    <location>
        <begin position="1"/>
        <end position="21"/>
    </location>
</feature>
<dbReference type="CDD" id="cd13426">
    <property type="entry name" value="Peptidase_G1"/>
    <property type="match status" value="1"/>
</dbReference>
<dbReference type="PANTHER" id="PTHR37536">
    <property type="entry name" value="PUTATIVE (AFU_ORTHOLOGUE AFUA_3G02970)-RELATED"/>
    <property type="match status" value="1"/>
</dbReference>
<evidence type="ECO:0008006" key="4">
    <source>
        <dbReference type="Google" id="ProtNLM"/>
    </source>
</evidence>
<keyword evidence="1" id="KW-0732">Signal</keyword>
<sequence length="256" mass="26250">MPNRILLRLAGVGMAAALAVAAIVTGPAAATAGPAGSAGSGGTAGYGPVTPNLTDNLWGGYVAQGSGFGSISGSWVEPDASCTSSQDMYAPWVGIDGYGSQTVEQTGVETNCQNGYPAYRAWYEMYPAAPVYWSDPVSPGDTMTGSVTATGGGGYQITLTDRTAGWTEQTTQYLNGQNVSAEAVIESPTGSYPSFAELDFSSITVNGQVFDAYSPQGLDSGGYTPGPLSNGSFSMTPGGWSWPPSAHHHVSGPVRY</sequence>
<dbReference type="Pfam" id="PF01828">
    <property type="entry name" value="Peptidase_A4"/>
    <property type="match status" value="1"/>
</dbReference>
<name>A0A8J4AEX6_9ACTN</name>
<dbReference type="Proteomes" id="UP000614996">
    <property type="component" value="Unassembled WGS sequence"/>
</dbReference>
<dbReference type="InterPro" id="IPR000250">
    <property type="entry name" value="Peptidase_G1"/>
</dbReference>
<evidence type="ECO:0000256" key="1">
    <source>
        <dbReference type="SAM" id="SignalP"/>
    </source>
</evidence>